<feature type="signal peptide" evidence="1">
    <location>
        <begin position="1"/>
        <end position="21"/>
    </location>
</feature>
<comment type="caution">
    <text evidence="3">The sequence shown here is derived from an EMBL/GenBank/DDBJ whole genome shotgun (WGS) entry which is preliminary data.</text>
</comment>
<dbReference type="SUPFAM" id="SSF51556">
    <property type="entry name" value="Metallo-dependent hydrolases"/>
    <property type="match status" value="1"/>
</dbReference>
<dbReference type="Pfam" id="PF04909">
    <property type="entry name" value="Amidohydro_2"/>
    <property type="match status" value="1"/>
</dbReference>
<dbReference type="RefSeq" id="WP_229753464.1">
    <property type="nucleotide sequence ID" value="NZ_BMFT01000002.1"/>
</dbReference>
<sequence length="364" mass="41296">MSKKLWLIALTLSLVIATLTGCNTFGAKREVVVDSLTSYEPKQELELIQKIRKTRDSNIKLSELYQDITLIDIHNHAAENPNAVNEWTQDGIDRVVLFGDVSEPSAQRTDQLAWEHYRNDPSHVYPSFAGFPIYEEEGLTIVKDNLEQGYLNIGEVVAASSYSPVVSKVEWKSEHPNDGYLPQIYDLAAKYRVPVLLHIDPPSGSPIDYLEQALDQHPDTSIIFGHANAYNTPDNIKYLLDKHSNLYIDFFAGFTAYSPDSSNSLQDFVPIIEQYPDRFMLSTDSGFGLPANQARDGLYDLIDLLSDETALKVASLNYERMIELQLPTDTQIAKIKKLATKKEEFKTYHLNKRMANELIFELEK</sequence>
<evidence type="ECO:0000259" key="2">
    <source>
        <dbReference type="Pfam" id="PF04909"/>
    </source>
</evidence>
<name>A0ABQ1YNK7_9BACL</name>
<keyword evidence="4" id="KW-1185">Reference proteome</keyword>
<organism evidence="3 4">
    <name type="scientific">Paenibacillus segetis</name>
    <dbReference type="NCBI Taxonomy" id="1325360"/>
    <lineage>
        <taxon>Bacteria</taxon>
        <taxon>Bacillati</taxon>
        <taxon>Bacillota</taxon>
        <taxon>Bacilli</taxon>
        <taxon>Bacillales</taxon>
        <taxon>Paenibacillaceae</taxon>
        <taxon>Paenibacillus</taxon>
    </lineage>
</organism>
<dbReference type="InterPro" id="IPR006680">
    <property type="entry name" value="Amidohydro-rel"/>
</dbReference>
<dbReference type="Gene3D" id="3.20.20.140">
    <property type="entry name" value="Metal-dependent hydrolases"/>
    <property type="match status" value="1"/>
</dbReference>
<evidence type="ECO:0000256" key="1">
    <source>
        <dbReference type="SAM" id="SignalP"/>
    </source>
</evidence>
<dbReference type="PROSITE" id="PS51257">
    <property type="entry name" value="PROKAR_LIPOPROTEIN"/>
    <property type="match status" value="1"/>
</dbReference>
<evidence type="ECO:0000313" key="4">
    <source>
        <dbReference type="Proteomes" id="UP000659344"/>
    </source>
</evidence>
<reference evidence="4" key="1">
    <citation type="journal article" date="2019" name="Int. J. Syst. Evol. Microbiol.">
        <title>The Global Catalogue of Microorganisms (GCM) 10K type strain sequencing project: providing services to taxonomists for standard genome sequencing and annotation.</title>
        <authorList>
            <consortium name="The Broad Institute Genomics Platform"/>
            <consortium name="The Broad Institute Genome Sequencing Center for Infectious Disease"/>
            <person name="Wu L."/>
            <person name="Ma J."/>
        </authorList>
    </citation>
    <scope>NUCLEOTIDE SEQUENCE [LARGE SCALE GENOMIC DNA]</scope>
    <source>
        <strain evidence="4">CGMCC 1.12769</strain>
    </source>
</reference>
<gene>
    <name evidence="3" type="ORF">GCM10008013_34030</name>
</gene>
<feature type="domain" description="Amidohydrolase-related" evidence="2">
    <location>
        <begin position="171"/>
        <end position="317"/>
    </location>
</feature>
<keyword evidence="1" id="KW-0732">Signal</keyword>
<dbReference type="EMBL" id="BMFT01000002">
    <property type="protein sequence ID" value="GGH30747.1"/>
    <property type="molecule type" value="Genomic_DNA"/>
</dbReference>
<evidence type="ECO:0000313" key="3">
    <source>
        <dbReference type="EMBL" id="GGH30747.1"/>
    </source>
</evidence>
<accession>A0ABQ1YNK7</accession>
<proteinExistence type="predicted"/>
<dbReference type="InterPro" id="IPR032466">
    <property type="entry name" value="Metal_Hydrolase"/>
</dbReference>
<feature type="chain" id="PRO_5047006758" description="Amidohydrolase-related domain-containing protein" evidence="1">
    <location>
        <begin position="22"/>
        <end position="364"/>
    </location>
</feature>
<dbReference type="CDD" id="cd01292">
    <property type="entry name" value="metallo-dependent_hydrolases"/>
    <property type="match status" value="1"/>
</dbReference>
<protein>
    <recommendedName>
        <fullName evidence="2">Amidohydrolase-related domain-containing protein</fullName>
    </recommendedName>
</protein>
<dbReference type="Proteomes" id="UP000659344">
    <property type="component" value="Unassembled WGS sequence"/>
</dbReference>